<evidence type="ECO:0000313" key="1">
    <source>
        <dbReference type="EMBL" id="EDO62350.1"/>
    </source>
</evidence>
<comment type="caution">
    <text evidence="1">The sequence shown here is derived from an EMBL/GenBank/DDBJ whole genome shotgun (WGS) entry which is preliminary data.</text>
</comment>
<dbReference type="AlphaFoldDB" id="A7VQD9"/>
<proteinExistence type="predicted"/>
<dbReference type="HOGENOM" id="CLU_122417_0_0_9"/>
<evidence type="ECO:0000313" key="3">
    <source>
        <dbReference type="Proteomes" id="UP000003490"/>
    </source>
</evidence>
<organism evidence="1 3">
    <name type="scientific">[Clostridium] leptum DSM 753</name>
    <dbReference type="NCBI Taxonomy" id="428125"/>
    <lineage>
        <taxon>Bacteria</taxon>
        <taxon>Bacillati</taxon>
        <taxon>Bacillota</taxon>
        <taxon>Clostridia</taxon>
        <taxon>Eubacteriales</taxon>
        <taxon>Oscillospiraceae</taxon>
        <taxon>Oscillospiraceae incertae sedis</taxon>
    </lineage>
</organism>
<gene>
    <name evidence="2" type="ORF">CH238_12115</name>
    <name evidence="1" type="ORF">CLOLEP_00769</name>
</gene>
<dbReference type="OrthoDB" id="1971971at2"/>
<dbReference type="Proteomes" id="UP000003490">
    <property type="component" value="Unassembled WGS sequence"/>
</dbReference>
<evidence type="ECO:0000313" key="2">
    <source>
        <dbReference type="EMBL" id="PEQ23715.1"/>
    </source>
</evidence>
<sequence>MRKEIYKVKCPQHIVFGDPMYFERFRGNELNRLTVDYRPSKYFDAARLVLKEEPNHELSEYVNRSITLYAAPRQTIEVYAGEQIYTFQKISAKNIGVDTARYYLNIDGRKAEIKTGGDGWWGRFEEYYREAGKDRLSDAVVLTIAMPEEYDFEGMKELAGYFFEDLQPISPQKQQKREMPAR</sequence>
<dbReference type="Proteomes" id="UP000220611">
    <property type="component" value="Unassembled WGS sequence"/>
</dbReference>
<reference evidence="1 3" key="2">
    <citation type="submission" date="2007-08" db="EMBL/GenBank/DDBJ databases">
        <authorList>
            <person name="Fulton L."/>
            <person name="Clifton S."/>
            <person name="Fulton B."/>
            <person name="Xu J."/>
            <person name="Minx P."/>
            <person name="Pepin K.H."/>
            <person name="Johnson M."/>
            <person name="Thiruvilangam P."/>
            <person name="Bhonagiri V."/>
            <person name="Nash W.E."/>
            <person name="Wang C."/>
            <person name="Mardis E.R."/>
            <person name="Wilson R.K."/>
        </authorList>
    </citation>
    <scope>NUCLEOTIDE SEQUENCE [LARGE SCALE GENOMIC DNA]</scope>
    <source>
        <strain evidence="1 3">DSM 753</strain>
    </source>
</reference>
<name>A7VQD9_9FIRM</name>
<dbReference type="EMBL" id="NOXF01000011">
    <property type="protein sequence ID" value="PEQ23715.1"/>
    <property type="molecule type" value="Genomic_DNA"/>
</dbReference>
<dbReference type="eggNOG" id="ENOG5033JZA">
    <property type="taxonomic scope" value="Bacteria"/>
</dbReference>
<evidence type="ECO:0000313" key="4">
    <source>
        <dbReference type="Proteomes" id="UP000220611"/>
    </source>
</evidence>
<dbReference type="EMBL" id="ABCB02000015">
    <property type="protein sequence ID" value="EDO62350.1"/>
    <property type="molecule type" value="Genomic_DNA"/>
</dbReference>
<protein>
    <submittedName>
        <fullName evidence="1">Uncharacterized protein</fullName>
    </submittedName>
</protein>
<keyword evidence="4" id="KW-1185">Reference proteome</keyword>
<reference evidence="2 4" key="3">
    <citation type="submission" date="2017-07" db="EMBL/GenBank/DDBJ databases">
        <title>Prevalence of linear plasmids in Cutibacterium (Propionibacterium) acnes isolates obtained from prostatic tissue.</title>
        <authorList>
            <person name="Davidsson S."/>
            <person name="Carlsson J."/>
            <person name="Molling P."/>
            <person name="Andren O."/>
            <person name="Andersson S.-O."/>
            <person name="Brzuszkiewicz E."/>
            <person name="Poehlein A."/>
            <person name="Al-Zeer M."/>
            <person name="Brinkmann V."/>
            <person name="Scavenius C."/>
            <person name="Nazipi S."/>
            <person name="Soderquist B."/>
            <person name="Bruggemann H."/>
        </authorList>
    </citation>
    <scope>NUCLEOTIDE SEQUENCE [LARGE SCALE GENOMIC DNA]</scope>
    <source>
        <strain evidence="2 4">DSM 753</strain>
    </source>
</reference>
<reference evidence="1 3" key="1">
    <citation type="submission" date="2007-08" db="EMBL/GenBank/DDBJ databases">
        <title>Draft genome sequence of Clostridium leptum (DSM 753).</title>
        <authorList>
            <person name="Sudarsanam P."/>
            <person name="Ley R."/>
            <person name="Guruge J."/>
            <person name="Turnbaugh P.J."/>
            <person name="Mahowald M."/>
            <person name="Liep D."/>
            <person name="Gordon J."/>
        </authorList>
    </citation>
    <scope>NUCLEOTIDE SEQUENCE [LARGE SCALE GENOMIC DNA]</scope>
    <source>
        <strain evidence="1 3">DSM 753</strain>
    </source>
</reference>
<accession>A7VQD9</accession>